<keyword evidence="1" id="KW-0378">Hydrolase</keyword>
<reference evidence="4" key="1">
    <citation type="journal article" date="2018" name="Biotechnol. Bioeng.">
        <title>A reference genome of the Chinese hamster based on a hybrid assembly strategy.</title>
        <authorList>
            <person name="Rupp O."/>
            <person name="MacDonald M.L."/>
            <person name="Li S."/>
            <person name="Dhiman H."/>
            <person name="Polson S."/>
            <person name="Griep S."/>
            <person name="Heffner K."/>
            <person name="Hernandez I."/>
            <person name="Brinkrolf K."/>
            <person name="Jadhav V."/>
            <person name="Samoudi M."/>
            <person name="Hao H."/>
            <person name="Kingham B."/>
            <person name="Goesmann A."/>
            <person name="Betenbaugh M.J."/>
            <person name="Lewis N.E."/>
            <person name="Borth N."/>
            <person name="Lee K.H."/>
        </authorList>
    </citation>
    <scope>NUCLEOTIDE SEQUENCE [LARGE SCALE GENOMIC DNA]</scope>
    <source>
        <strain evidence="4">17A/GY</strain>
    </source>
</reference>
<keyword evidence="4" id="KW-1185">Reference proteome</keyword>
<dbReference type="Pfam" id="PF07859">
    <property type="entry name" value="Abhydrolase_3"/>
    <property type="match status" value="2"/>
</dbReference>
<dbReference type="OrthoDB" id="408631at2759"/>
<feature type="domain" description="Alpha/beta hydrolase fold-3" evidence="3">
    <location>
        <begin position="310"/>
        <end position="379"/>
    </location>
</feature>
<gene>
    <name evidence="5" type="primary">LOC100756477</name>
</gene>
<dbReference type="SUPFAM" id="SSF53474">
    <property type="entry name" value="alpha/beta-Hydrolases"/>
    <property type="match status" value="1"/>
</dbReference>
<evidence type="ECO:0000313" key="5">
    <source>
        <dbReference type="RefSeq" id="XP_027253936.1"/>
    </source>
</evidence>
<dbReference type="InterPro" id="IPR050300">
    <property type="entry name" value="GDXG_lipolytic_enzyme"/>
</dbReference>
<reference evidence="5" key="3">
    <citation type="submission" date="2025-08" db="UniProtKB">
        <authorList>
            <consortium name="RefSeq"/>
        </authorList>
    </citation>
    <scope>IDENTIFICATION</scope>
    <source>
        <strain evidence="5">17A/GY</strain>
        <tissue evidence="5">Liver</tissue>
    </source>
</reference>
<dbReference type="Gene3D" id="3.40.50.1820">
    <property type="entry name" value="alpha/beta hydrolase"/>
    <property type="match status" value="1"/>
</dbReference>
<protein>
    <submittedName>
        <fullName evidence="5">Arylacetamide deacetylase-like 4 isoform X2</fullName>
    </submittedName>
</protein>
<feature type="transmembrane region" description="Helical" evidence="2">
    <location>
        <begin position="40"/>
        <end position="59"/>
    </location>
</feature>
<organism evidence="4 5">
    <name type="scientific">Cricetulus griseus</name>
    <name type="common">Chinese hamster</name>
    <name type="synonym">Cricetulus barabensis griseus</name>
    <dbReference type="NCBI Taxonomy" id="10029"/>
    <lineage>
        <taxon>Eukaryota</taxon>
        <taxon>Metazoa</taxon>
        <taxon>Chordata</taxon>
        <taxon>Craniata</taxon>
        <taxon>Vertebrata</taxon>
        <taxon>Euteleostomi</taxon>
        <taxon>Mammalia</taxon>
        <taxon>Eutheria</taxon>
        <taxon>Euarchontoglires</taxon>
        <taxon>Glires</taxon>
        <taxon>Rodentia</taxon>
        <taxon>Myomorpha</taxon>
        <taxon>Muroidea</taxon>
        <taxon>Cricetidae</taxon>
        <taxon>Cricetinae</taxon>
        <taxon>Cricetulus</taxon>
    </lineage>
</organism>
<dbReference type="Proteomes" id="UP001108280">
    <property type="component" value="Chromosome 2"/>
</dbReference>
<feature type="domain" description="Alpha/beta hydrolase fold-3" evidence="3">
    <location>
        <begin position="114"/>
        <end position="262"/>
    </location>
</feature>
<evidence type="ECO:0000256" key="2">
    <source>
        <dbReference type="SAM" id="Phobius"/>
    </source>
</evidence>
<dbReference type="RefSeq" id="XP_027253936.1">
    <property type="nucleotide sequence ID" value="XM_027398135.2"/>
</dbReference>
<keyword evidence="2" id="KW-0472">Membrane</keyword>
<dbReference type="PANTHER" id="PTHR48081">
    <property type="entry name" value="AB HYDROLASE SUPERFAMILY PROTEIN C4A8.06C"/>
    <property type="match status" value="1"/>
</dbReference>
<keyword evidence="2" id="KW-1133">Transmembrane helix</keyword>
<dbReference type="GeneID" id="100756477"/>
<proteinExistence type="predicted"/>
<evidence type="ECO:0000313" key="4">
    <source>
        <dbReference type="Proteomes" id="UP001108280"/>
    </source>
</evidence>
<dbReference type="InterPro" id="IPR029058">
    <property type="entry name" value="AB_hydrolase_fold"/>
</dbReference>
<dbReference type="AlphaFoldDB" id="A0A9J7FDN7"/>
<accession>A0A9J7FDN7</accession>
<name>A0A9J7FDN7_CRIGR</name>
<reference evidence="4" key="2">
    <citation type="journal article" date="2020" name="Biotechnol. Bioeng.">
        <title>Chromosome-scale scaffolds for the Chinese hamster reference genome assembly to facilitate the study of the CHO epigenome.</title>
        <authorList>
            <person name="Hilliard W."/>
            <person name="MacDonald M."/>
            <person name="Lee K.H."/>
        </authorList>
    </citation>
    <scope>NUCLEOTIDE SEQUENCE [LARGE SCALE GENOMIC DNA]</scope>
    <source>
        <strain evidence="4">17A/GY</strain>
    </source>
</reference>
<dbReference type="PANTHER" id="PTHR48081:SF32">
    <property type="entry name" value="ALPHA_BETA HYDROLASE FOLD-3 DOMAIN-CONTAINING PROTEIN"/>
    <property type="match status" value="1"/>
</dbReference>
<keyword evidence="2" id="KW-0812">Transmembrane</keyword>
<sequence>MAVLWLLLAGLPSFLVGVFAWVLIQHFLTTEIPSTLKHPVKLWFIHGMLLYVVTLGNILEKLRICAMPRFLQFLEGLMPINKDPNVLVTDLHFGTIPVRLLKPKKASSQPRRGIIFYHGGGAMIGSLDRYQSLCSLLASETDSVVLMVGYRKLPGYHHPVLINDCQNASIYFLKNLASFGVDPSRVVLCGESIGGWAVAIVTQALTCIPSLPQIKAQILICPLVNFINFQLPSHQQNKNVPLLTRDFMFMCMCKYLVIDPSWKDAILTGSAIPLDKWKKYRKWLSYDNIPRRFWSQDPQPEILGPFNEAAYLETKHTWNAELSPLLADDKTIAQLPETFLVSCEHDILRDDALLYKKRLEDQGVPVSWYHVEDGFHGCLLLFDKKCFSFPCSMKLINAVISYIKSI</sequence>
<dbReference type="GO" id="GO:0016787">
    <property type="term" value="F:hydrolase activity"/>
    <property type="evidence" value="ECO:0007669"/>
    <property type="project" value="UniProtKB-KW"/>
</dbReference>
<dbReference type="KEGG" id="cge:100756477"/>
<evidence type="ECO:0000259" key="3">
    <source>
        <dbReference type="Pfam" id="PF07859"/>
    </source>
</evidence>
<dbReference type="InterPro" id="IPR013094">
    <property type="entry name" value="AB_hydrolase_3"/>
</dbReference>
<evidence type="ECO:0000256" key="1">
    <source>
        <dbReference type="ARBA" id="ARBA00022801"/>
    </source>
</evidence>